<dbReference type="Pfam" id="PF01381">
    <property type="entry name" value="HTH_3"/>
    <property type="match status" value="1"/>
</dbReference>
<sequence>MNNLGNKIRIWRNYRKLTLEEVDHLTGIHYARLSKFERGVEIPNQQMLARIEKALNVSFDDLEEIDDEIELLINKFIDTLFYLNEDYDDYLRIIEKRKEDFILNQNYYKVQLIEYIIYVIQENAVEANKIESILDKIVEKRTLYEQLYLEYKAINIYNLRKFQSAIDILESAMAISSYNKSSAMIYYHLSILYHGCARYEESEKYIQKAKQLFVEGCSYKRVLNCDIQLANYYIRVGRYDLAIDLLKSCIETMRYLNVNTHTKALALRNTAWTYILLNEFDNSLKILEAAEQLEPENGNLILYKIWCNYKLEKYNTAKEIISDNYELSKDRNYGDRFQLFDYLVNQGKQRPAKRTITQAKKVYFKLADEQRFGNLFFYLDILIDLLERDGDKDELIHFLKIKGHLGK</sequence>
<gene>
    <name evidence="3" type="ORF">MQE39_13145</name>
</gene>
<dbReference type="SUPFAM" id="SSF48452">
    <property type="entry name" value="TPR-like"/>
    <property type="match status" value="1"/>
</dbReference>
<dbReference type="CDD" id="cd00093">
    <property type="entry name" value="HTH_XRE"/>
    <property type="match status" value="1"/>
</dbReference>
<evidence type="ECO:0000313" key="4">
    <source>
        <dbReference type="Proteomes" id="UP001276902"/>
    </source>
</evidence>
<dbReference type="SUPFAM" id="SSF47413">
    <property type="entry name" value="lambda repressor-like DNA-binding domains"/>
    <property type="match status" value="1"/>
</dbReference>
<proteinExistence type="predicted"/>
<dbReference type="InterPro" id="IPR010982">
    <property type="entry name" value="Lambda_DNA-bd_dom_sf"/>
</dbReference>
<protein>
    <submittedName>
        <fullName evidence="3">Helix-turn-helix transcriptional regulator</fullName>
    </submittedName>
</protein>
<dbReference type="InterPro" id="IPR001387">
    <property type="entry name" value="Cro/C1-type_HTH"/>
</dbReference>
<keyword evidence="1" id="KW-0802">TPR repeat</keyword>
<reference evidence="3" key="1">
    <citation type="submission" date="2022-03" db="EMBL/GenBank/DDBJ databases">
        <title>First case of bacteraemia caused by Dielma fastidiosa in a patient hospitalised with diverticulitis.</title>
        <authorList>
            <person name="Forman-Ankjaer B."/>
            <person name="Hvid-Jensen F."/>
            <person name="Kobel C.M."/>
            <person name="Greve T."/>
        </authorList>
    </citation>
    <scope>NUCLEOTIDE SEQUENCE</scope>
    <source>
        <strain evidence="3">AUH_DF_2021</strain>
    </source>
</reference>
<dbReference type="EMBL" id="JALDAW010000022">
    <property type="protein sequence ID" value="MDY5169059.1"/>
    <property type="molecule type" value="Genomic_DNA"/>
</dbReference>
<evidence type="ECO:0000259" key="2">
    <source>
        <dbReference type="PROSITE" id="PS50943"/>
    </source>
</evidence>
<dbReference type="Pfam" id="PF13424">
    <property type="entry name" value="TPR_12"/>
    <property type="match status" value="1"/>
</dbReference>
<dbReference type="RefSeq" id="WP_320884057.1">
    <property type="nucleotide sequence ID" value="NZ_BAABZA010000002.1"/>
</dbReference>
<dbReference type="InterPro" id="IPR011990">
    <property type="entry name" value="TPR-like_helical_dom_sf"/>
</dbReference>
<dbReference type="Gene3D" id="1.25.40.10">
    <property type="entry name" value="Tetratricopeptide repeat domain"/>
    <property type="match status" value="2"/>
</dbReference>
<dbReference type="PROSITE" id="PS50005">
    <property type="entry name" value="TPR"/>
    <property type="match status" value="1"/>
</dbReference>
<comment type="caution">
    <text evidence="3">The sequence shown here is derived from an EMBL/GenBank/DDBJ whole genome shotgun (WGS) entry which is preliminary data.</text>
</comment>
<dbReference type="Proteomes" id="UP001276902">
    <property type="component" value="Unassembled WGS sequence"/>
</dbReference>
<dbReference type="PROSITE" id="PS50943">
    <property type="entry name" value="HTH_CROC1"/>
    <property type="match status" value="1"/>
</dbReference>
<name>A0AB35UUW9_9FIRM</name>
<dbReference type="Gene3D" id="1.10.260.40">
    <property type="entry name" value="lambda repressor-like DNA-binding domains"/>
    <property type="match status" value="1"/>
</dbReference>
<dbReference type="GO" id="GO:0003677">
    <property type="term" value="F:DNA binding"/>
    <property type="evidence" value="ECO:0007669"/>
    <property type="project" value="InterPro"/>
</dbReference>
<evidence type="ECO:0000313" key="3">
    <source>
        <dbReference type="EMBL" id="MDY5169059.1"/>
    </source>
</evidence>
<feature type="domain" description="HTH cro/C1-type" evidence="2">
    <location>
        <begin position="8"/>
        <end position="62"/>
    </location>
</feature>
<feature type="repeat" description="TPR" evidence="1">
    <location>
        <begin position="264"/>
        <end position="297"/>
    </location>
</feature>
<evidence type="ECO:0000256" key="1">
    <source>
        <dbReference type="PROSITE-ProRule" id="PRU00339"/>
    </source>
</evidence>
<accession>A0AB35UUW9</accession>
<dbReference type="SMART" id="SM00028">
    <property type="entry name" value="TPR"/>
    <property type="match status" value="3"/>
</dbReference>
<dbReference type="InterPro" id="IPR019734">
    <property type="entry name" value="TPR_rpt"/>
</dbReference>
<dbReference type="AlphaFoldDB" id="A0AB35UUW9"/>
<dbReference type="SMART" id="SM00530">
    <property type="entry name" value="HTH_XRE"/>
    <property type="match status" value="1"/>
</dbReference>
<organism evidence="3 4">
    <name type="scientific">Dielma fastidiosa</name>
    <dbReference type="NCBI Taxonomy" id="1034346"/>
    <lineage>
        <taxon>Bacteria</taxon>
        <taxon>Bacillati</taxon>
        <taxon>Bacillota</taxon>
        <taxon>Erysipelotrichia</taxon>
        <taxon>Erysipelotrichales</taxon>
        <taxon>Erysipelotrichaceae</taxon>
        <taxon>Dielma</taxon>
    </lineage>
</organism>